<dbReference type="Proteomes" id="UP000462435">
    <property type="component" value="Unassembled WGS sequence"/>
</dbReference>
<feature type="signal peptide" evidence="1">
    <location>
        <begin position="1"/>
        <end position="17"/>
    </location>
</feature>
<reference evidence="3" key="1">
    <citation type="journal article" date="2020" name="MBio">
        <title>Horizontal gene transfer to a defensive symbiont with a reduced genome amongst a multipartite beetle microbiome.</title>
        <authorList>
            <person name="Waterworth S.C."/>
            <person name="Florez L.V."/>
            <person name="Rees E.R."/>
            <person name="Hertweck C."/>
            <person name="Kaltenpoth M."/>
            <person name="Kwan J.C."/>
        </authorList>
    </citation>
    <scope>NUCLEOTIDE SEQUENCE [LARGE SCALE GENOMIC DNA]</scope>
</reference>
<evidence type="ECO:0000313" key="3">
    <source>
        <dbReference type="Proteomes" id="UP000462435"/>
    </source>
</evidence>
<protein>
    <recommendedName>
        <fullName evidence="4">DUF2190 family protein</fullName>
    </recommendedName>
</protein>
<evidence type="ECO:0000256" key="1">
    <source>
        <dbReference type="SAM" id="SignalP"/>
    </source>
</evidence>
<name>A0A7V8FUF4_9BURK</name>
<feature type="chain" id="PRO_5030644665" description="DUF2190 family protein" evidence="1">
    <location>
        <begin position="18"/>
        <end position="117"/>
    </location>
</feature>
<dbReference type="InterPro" id="IPR011231">
    <property type="entry name" value="Phage_VT1-Sakai_H0018"/>
</dbReference>
<proteinExistence type="predicted"/>
<dbReference type="AlphaFoldDB" id="A0A7V8FUF4"/>
<dbReference type="Pfam" id="PF09956">
    <property type="entry name" value="Phage_cement_2"/>
    <property type="match status" value="1"/>
</dbReference>
<organism evidence="2 3">
    <name type="scientific">Herbaspirillum frisingense</name>
    <dbReference type="NCBI Taxonomy" id="92645"/>
    <lineage>
        <taxon>Bacteria</taxon>
        <taxon>Pseudomonadati</taxon>
        <taxon>Pseudomonadota</taxon>
        <taxon>Betaproteobacteria</taxon>
        <taxon>Burkholderiales</taxon>
        <taxon>Oxalobacteraceae</taxon>
        <taxon>Herbaspirillum</taxon>
    </lineage>
</organism>
<sequence>MSAQSLPLLTLTVTASAVLTRFRAVTAAGAHAAADIFGVTKTDAAVGNLVQVDVAGTTTMESGAAIPAGTKYVVPDAQGRAIPGGAAAANAVLGKLLPGQSASGAGELIEVFLTPTI</sequence>
<keyword evidence="1" id="KW-0732">Signal</keyword>
<gene>
    <name evidence="2" type="ORF">GAK35_03390</name>
</gene>
<dbReference type="EMBL" id="WNDX01000127">
    <property type="protein sequence ID" value="KAF1041336.1"/>
    <property type="molecule type" value="Genomic_DNA"/>
</dbReference>
<evidence type="ECO:0000313" key="2">
    <source>
        <dbReference type="EMBL" id="KAF1041336.1"/>
    </source>
</evidence>
<evidence type="ECO:0008006" key="4">
    <source>
        <dbReference type="Google" id="ProtNLM"/>
    </source>
</evidence>
<comment type="caution">
    <text evidence="2">The sequence shown here is derived from an EMBL/GenBank/DDBJ whole genome shotgun (WGS) entry which is preliminary data.</text>
</comment>
<accession>A0A7V8FUF4</accession>